<keyword evidence="4" id="KW-1015">Disulfide bond</keyword>
<keyword evidence="6" id="KW-1185">Reference proteome</keyword>
<dbReference type="PANTHER" id="PTHR33630">
    <property type="entry name" value="CUTINASE RV1984C-RELATED-RELATED"/>
    <property type="match status" value="1"/>
</dbReference>
<evidence type="ECO:0000256" key="2">
    <source>
        <dbReference type="ARBA" id="ARBA00022487"/>
    </source>
</evidence>
<dbReference type="Gene3D" id="3.40.50.1820">
    <property type="entry name" value="alpha/beta hydrolase"/>
    <property type="match status" value="1"/>
</dbReference>
<evidence type="ECO:0000256" key="4">
    <source>
        <dbReference type="ARBA" id="ARBA00023157"/>
    </source>
</evidence>
<dbReference type="Pfam" id="PF01083">
    <property type="entry name" value="Cutinase"/>
    <property type="match status" value="1"/>
</dbReference>
<reference evidence="5 6" key="1">
    <citation type="submission" date="2022-11" db="EMBL/GenBank/DDBJ databases">
        <title>Draft genome sequence of Saccharopolyspora sp. WRP15-2 isolated from rhizosphere soils of wild rice in Thailand.</title>
        <authorList>
            <person name="Duangmal K."/>
            <person name="Kammanee S."/>
            <person name="Muangham S."/>
        </authorList>
    </citation>
    <scope>NUCLEOTIDE SEQUENCE [LARGE SCALE GENOMIC DNA]</scope>
    <source>
        <strain evidence="5 6">WRP15-2</strain>
    </source>
</reference>
<dbReference type="SMART" id="SM01110">
    <property type="entry name" value="Cutinase"/>
    <property type="match status" value="1"/>
</dbReference>
<dbReference type="EMBL" id="JAQGLA010000027">
    <property type="protein sequence ID" value="MDA3627365.1"/>
    <property type="molecule type" value="Genomic_DNA"/>
</dbReference>
<dbReference type="RefSeq" id="WP_270950037.1">
    <property type="nucleotide sequence ID" value="NZ_JAQGLA010000027.1"/>
</dbReference>
<dbReference type="InterPro" id="IPR000675">
    <property type="entry name" value="Cutinase/axe"/>
</dbReference>
<keyword evidence="3" id="KW-0378">Hydrolase</keyword>
<keyword evidence="2" id="KW-0719">Serine esterase</keyword>
<dbReference type="SUPFAM" id="SSF53474">
    <property type="entry name" value="alpha/beta-Hydrolases"/>
    <property type="match status" value="1"/>
</dbReference>
<dbReference type="Proteomes" id="UP001210380">
    <property type="component" value="Unassembled WGS sequence"/>
</dbReference>
<evidence type="ECO:0000313" key="5">
    <source>
        <dbReference type="EMBL" id="MDA3627365.1"/>
    </source>
</evidence>
<proteinExistence type="inferred from homology"/>
<comment type="similarity">
    <text evidence="1">Belongs to the cutinase family.</text>
</comment>
<sequence>MLVLLPLALLTPTATGAGRQEPVVPAARAAECPFTFIGLHGLNEDSSSPTIQTVWTQFNSLAEKRGLQSRAVFLNHPKLTFSEFFSQIVDQQNRDPISRATGDLKDAATNAANRCHPARLVLVGYSEGAWIIDQWIQNADSTQLSQIAAVLVLGDPQWDNGDHGQGLARRANLGINPYIPSKPLGDRFTSLCLPRDPVCGEGYGNDVVGQFRDARNLQTACGIHCSYTKNAIQSVVQTLVTNASTK</sequence>
<accession>A0ABT4V099</accession>
<evidence type="ECO:0000256" key="1">
    <source>
        <dbReference type="ARBA" id="ARBA00007534"/>
    </source>
</evidence>
<dbReference type="PANTHER" id="PTHR33630:SF9">
    <property type="entry name" value="CUTINASE 4"/>
    <property type="match status" value="1"/>
</dbReference>
<organism evidence="5 6">
    <name type="scientific">Saccharopolyspora oryzae</name>
    <dbReference type="NCBI Taxonomy" id="2997343"/>
    <lineage>
        <taxon>Bacteria</taxon>
        <taxon>Bacillati</taxon>
        <taxon>Actinomycetota</taxon>
        <taxon>Actinomycetes</taxon>
        <taxon>Pseudonocardiales</taxon>
        <taxon>Pseudonocardiaceae</taxon>
        <taxon>Saccharopolyspora</taxon>
    </lineage>
</organism>
<gene>
    <name evidence="5" type="ORF">OU415_18100</name>
</gene>
<dbReference type="InterPro" id="IPR029058">
    <property type="entry name" value="AB_hydrolase_fold"/>
</dbReference>
<evidence type="ECO:0000313" key="6">
    <source>
        <dbReference type="Proteomes" id="UP001210380"/>
    </source>
</evidence>
<comment type="caution">
    <text evidence="5">The sequence shown here is derived from an EMBL/GenBank/DDBJ whole genome shotgun (WGS) entry which is preliminary data.</text>
</comment>
<protein>
    <submittedName>
        <fullName evidence="5">Cutinase family protein</fullName>
    </submittedName>
</protein>
<name>A0ABT4V099_9PSEU</name>
<evidence type="ECO:0000256" key="3">
    <source>
        <dbReference type="ARBA" id="ARBA00022801"/>
    </source>
</evidence>